<dbReference type="OrthoDB" id="284782at2759"/>
<dbReference type="Pfam" id="PF00400">
    <property type="entry name" value="WD40"/>
    <property type="match status" value="7"/>
</dbReference>
<gene>
    <name evidence="3 6" type="primary">CIA1</name>
    <name evidence="6" type="ORF">H4R34_002899</name>
</gene>
<evidence type="ECO:0000256" key="1">
    <source>
        <dbReference type="ARBA" id="ARBA00022574"/>
    </source>
</evidence>
<dbReference type="Proteomes" id="UP001151582">
    <property type="component" value="Unassembled WGS sequence"/>
</dbReference>
<keyword evidence="7" id="KW-1185">Reference proteome</keyword>
<dbReference type="PROSITE" id="PS50082">
    <property type="entry name" value="WD_REPEATS_2"/>
    <property type="match status" value="5"/>
</dbReference>
<evidence type="ECO:0000256" key="2">
    <source>
        <dbReference type="ARBA" id="ARBA00022737"/>
    </source>
</evidence>
<evidence type="ECO:0000313" key="7">
    <source>
        <dbReference type="Proteomes" id="UP001151582"/>
    </source>
</evidence>
<proteinExistence type="inferred from homology"/>
<dbReference type="InterPro" id="IPR019775">
    <property type="entry name" value="WD40_repeat_CS"/>
</dbReference>
<dbReference type="SMART" id="SM00320">
    <property type="entry name" value="WD40"/>
    <property type="match status" value="7"/>
</dbReference>
<comment type="function">
    <text evidence="3">Essential component of the cytosolic iron-sulfur (Fe/S) protein assembly machinery. Required for the maturation of extramitochondrial Fe/S proteins.</text>
</comment>
<dbReference type="CDD" id="cd00200">
    <property type="entry name" value="WD40"/>
    <property type="match status" value="1"/>
</dbReference>
<dbReference type="AlphaFoldDB" id="A0A9W8B8K3"/>
<dbReference type="PANTHER" id="PTHR19920">
    <property type="entry name" value="WD40 PROTEIN CIAO1"/>
    <property type="match status" value="1"/>
</dbReference>
<comment type="similarity">
    <text evidence="3">Belongs to the WD repeat CIA1 family.</text>
</comment>
<dbReference type="Gene3D" id="2.130.10.10">
    <property type="entry name" value="YVTN repeat-like/Quinoprotein amine dehydrogenase"/>
    <property type="match status" value="2"/>
</dbReference>
<dbReference type="PROSITE" id="PS00678">
    <property type="entry name" value="WD_REPEATS_1"/>
    <property type="match status" value="1"/>
</dbReference>
<dbReference type="InterPro" id="IPR036322">
    <property type="entry name" value="WD40_repeat_dom_sf"/>
</dbReference>
<organism evidence="6 7">
    <name type="scientific">Dimargaris verticillata</name>
    <dbReference type="NCBI Taxonomy" id="2761393"/>
    <lineage>
        <taxon>Eukaryota</taxon>
        <taxon>Fungi</taxon>
        <taxon>Fungi incertae sedis</taxon>
        <taxon>Zoopagomycota</taxon>
        <taxon>Kickxellomycotina</taxon>
        <taxon>Dimargaritomycetes</taxon>
        <taxon>Dimargaritales</taxon>
        <taxon>Dimargaritaceae</taxon>
        <taxon>Dimargaris</taxon>
    </lineage>
</organism>
<feature type="repeat" description="WD" evidence="4">
    <location>
        <begin position="10"/>
        <end position="45"/>
    </location>
</feature>
<keyword evidence="1 4" id="KW-0853">WD repeat</keyword>
<keyword evidence="2" id="KW-0677">Repeat</keyword>
<dbReference type="SUPFAM" id="SSF50978">
    <property type="entry name" value="WD40 repeat-like"/>
    <property type="match status" value="1"/>
</dbReference>
<dbReference type="GO" id="GO:0016226">
    <property type="term" value="P:iron-sulfur cluster assembly"/>
    <property type="evidence" value="ECO:0007669"/>
    <property type="project" value="UniProtKB-UniRule"/>
</dbReference>
<evidence type="ECO:0000313" key="6">
    <source>
        <dbReference type="EMBL" id="KAJ1979254.1"/>
    </source>
</evidence>
<feature type="region of interest" description="Disordered" evidence="5">
    <location>
        <begin position="57"/>
        <end position="85"/>
    </location>
</feature>
<dbReference type="PANTHER" id="PTHR19920:SF0">
    <property type="entry name" value="CYTOSOLIC IRON-SULFUR PROTEIN ASSEMBLY PROTEIN CIAO1-RELATED"/>
    <property type="match status" value="1"/>
</dbReference>
<reference evidence="6" key="1">
    <citation type="submission" date="2022-07" db="EMBL/GenBank/DDBJ databases">
        <title>Phylogenomic reconstructions and comparative analyses of Kickxellomycotina fungi.</title>
        <authorList>
            <person name="Reynolds N.K."/>
            <person name="Stajich J.E."/>
            <person name="Barry K."/>
            <person name="Grigoriev I.V."/>
            <person name="Crous P."/>
            <person name="Smith M.E."/>
        </authorList>
    </citation>
    <scope>NUCLEOTIDE SEQUENCE</scope>
    <source>
        <strain evidence="6">RSA 567</strain>
    </source>
</reference>
<dbReference type="GO" id="GO:0097361">
    <property type="term" value="C:cytosolic [4Fe-4S] assembly targeting complex"/>
    <property type="evidence" value="ECO:0007669"/>
    <property type="project" value="InterPro"/>
</dbReference>
<dbReference type="InterPro" id="IPR001680">
    <property type="entry name" value="WD40_rpt"/>
</dbReference>
<dbReference type="InterPro" id="IPR015943">
    <property type="entry name" value="WD40/YVTN_repeat-like_dom_sf"/>
</dbReference>
<dbReference type="PRINTS" id="PR00320">
    <property type="entry name" value="GPROTEINBRPT"/>
</dbReference>
<feature type="repeat" description="WD" evidence="4">
    <location>
        <begin position="169"/>
        <end position="202"/>
    </location>
</feature>
<evidence type="ECO:0000256" key="4">
    <source>
        <dbReference type="PROSITE-ProRule" id="PRU00221"/>
    </source>
</evidence>
<evidence type="ECO:0000256" key="5">
    <source>
        <dbReference type="SAM" id="MobiDB-lite"/>
    </source>
</evidence>
<sequence>MVRLELLAELAGHNERVWQVSWHPSGKLLSSCSGDRTIRLWHLSNLHAFNLSPVPHLATPTATNHDHDQDQGATSTATTQTEVTDSHATHLRWRCVEVLEGVHKRTIRSVAFSPSGRDIASGSFDGTTGIWEPQHPLPDPTTTSPSEYDTALDHLLTDSELGYECVAPLEGHENEVKSVAWSHSGNLLATCSRDKSVWIWEVVGEGDFECLSVLQEHTQDVKMVQWHPGKEILASASYDDTVRIWREDDDDWYCSAILQGHESTVWALDFSPQGDFLVSASDDQTLKFWQCDNPKAFDNDTFGYRQDPTWRCVATIKDAHQRCIYSVSWSGVHDLVASCSGDNSIAVFEPVPKNEAEFGYQASAREPKAHGIHDINCVQWNPYHAFADILASCGDDGIIRIWRVVQDP</sequence>
<accession>A0A9W8B8K3</accession>
<dbReference type="InterPro" id="IPR028608">
    <property type="entry name" value="CIAO1/Cia1"/>
</dbReference>
<feature type="repeat" description="WD" evidence="4">
    <location>
        <begin position="100"/>
        <end position="132"/>
    </location>
</feature>
<evidence type="ECO:0000256" key="3">
    <source>
        <dbReference type="HAMAP-Rule" id="MF_03037"/>
    </source>
</evidence>
<dbReference type="InterPro" id="IPR020472">
    <property type="entry name" value="WD40_PAC1"/>
</dbReference>
<feature type="repeat" description="WD" evidence="4">
    <location>
        <begin position="214"/>
        <end position="245"/>
    </location>
</feature>
<dbReference type="PROSITE" id="PS50294">
    <property type="entry name" value="WD_REPEATS_REGION"/>
    <property type="match status" value="5"/>
</dbReference>
<comment type="caution">
    <text evidence="6">The sequence shown here is derived from an EMBL/GenBank/DDBJ whole genome shotgun (WGS) entry which is preliminary data.</text>
</comment>
<dbReference type="HAMAP" id="MF_03037">
    <property type="entry name" value="ciao1"/>
    <property type="match status" value="1"/>
</dbReference>
<protein>
    <recommendedName>
        <fullName evidence="3">Probable cytosolic iron-sulfur protein assembly protein 1</fullName>
    </recommendedName>
</protein>
<feature type="repeat" description="WD" evidence="4">
    <location>
        <begin position="258"/>
        <end position="299"/>
    </location>
</feature>
<feature type="compositionally biased region" description="Low complexity" evidence="5">
    <location>
        <begin position="71"/>
        <end position="83"/>
    </location>
</feature>
<dbReference type="EMBL" id="JANBQB010000228">
    <property type="protein sequence ID" value="KAJ1979254.1"/>
    <property type="molecule type" value="Genomic_DNA"/>
</dbReference>
<name>A0A9W8B8K3_9FUNG</name>